<sequence>MVDVENHEDSLRELSKTSLVNNVTIMLCWSAQEAGRYLELFKTFEHAAPTSIRAKQSSTYSENMVEFITVPRGINKTDARWCNAVKEPFRVKKAAKRGMTREGTQADLSRDTSMAGGENHMPAEPDVQTTARRKLDEAVPVAIGMQQDTPIISADNDADRRPDHRPAEVLDEYEDDEAALRDVDHPAAPVKRKRAEEEISDGVMAALKVQIEIFSYLQGLSLKAVRGVCRAFRDNAEPTLFRGVIATARYQSLGALQKISLFPVFQKHVREIVFDGSVYDPLLAKYESQYHRQAAQLPDLEQGFSYHKHARWKRYAQLFKEQEEMKSDGVLVQTISRALEWMPNIACIIYSPHPHHLPAEIKETKDLVPRGITTSPATTYTSAEHPFRQLIAALYISQFTGIREFRAEYLGAKPGTEFALSIFDLGDDEMAAAKFLFQGLEKLSLNMALWVPNENIFGEVLDKFATLLRISTDLQHLHFRPTHWKSEMGARPLFARLGLHATWSKLQSLSLHNVLADECEISDIIKRHKETLTSIKFSRCSLLVGAWADVVDEVVYGTNILPFVLERVNERGLPSPQYSSLSPSEKELWKYEGYIAVTQDGDRNFVEDNPAKKIPIRVAGDSTPRALMEAFRERLYTEHFGGPTAIWRHIDPARPRVMVDHSHSSHFCASESSVKDSPSHAYPSTSPVRFDAAYHVYTASVTQHNPTAYAHAHQTPFSNQSTYGASESTQHERRDEQQHHPVPRPSTYSNPSITRTLNDPALEHETTHNHSAHQTYTYNIHAPYTHHPSPETSSSSHGPSKRFTTSNLQSHEHQTTPSTSMETWRREHPRDSPWNAVGEVGKASEYEPFKRKL</sequence>
<evidence type="ECO:0000313" key="2">
    <source>
        <dbReference type="Proteomes" id="UP001153331"/>
    </source>
</evidence>
<comment type="caution">
    <text evidence="1">The sequence shown here is derived from an EMBL/GenBank/DDBJ whole genome shotgun (WGS) entry which is preliminary data.</text>
</comment>
<gene>
    <name evidence="1" type="ORF">OPT61_g2306</name>
</gene>
<evidence type="ECO:0000313" key="1">
    <source>
        <dbReference type="EMBL" id="KAJ8116229.1"/>
    </source>
</evidence>
<keyword evidence="2" id="KW-1185">Reference proteome</keyword>
<protein>
    <submittedName>
        <fullName evidence="1">Uncharacterized protein</fullName>
    </submittedName>
</protein>
<organism evidence="1 2">
    <name type="scientific">Boeremia exigua</name>
    <dbReference type="NCBI Taxonomy" id="749465"/>
    <lineage>
        <taxon>Eukaryota</taxon>
        <taxon>Fungi</taxon>
        <taxon>Dikarya</taxon>
        <taxon>Ascomycota</taxon>
        <taxon>Pezizomycotina</taxon>
        <taxon>Dothideomycetes</taxon>
        <taxon>Pleosporomycetidae</taxon>
        <taxon>Pleosporales</taxon>
        <taxon>Pleosporineae</taxon>
        <taxon>Didymellaceae</taxon>
        <taxon>Boeremia</taxon>
    </lineage>
</organism>
<proteinExistence type="predicted"/>
<name>A0ACC2IME9_9PLEO</name>
<dbReference type="EMBL" id="JAPHNI010000103">
    <property type="protein sequence ID" value="KAJ8116229.1"/>
    <property type="molecule type" value="Genomic_DNA"/>
</dbReference>
<dbReference type="Proteomes" id="UP001153331">
    <property type="component" value="Unassembled WGS sequence"/>
</dbReference>
<reference evidence="1" key="1">
    <citation type="submission" date="2022-11" db="EMBL/GenBank/DDBJ databases">
        <title>Genome Sequence of Boeremia exigua.</title>
        <authorList>
            <person name="Buettner E."/>
        </authorList>
    </citation>
    <scope>NUCLEOTIDE SEQUENCE</scope>
    <source>
        <strain evidence="1">CU02</strain>
    </source>
</reference>
<accession>A0ACC2IME9</accession>